<dbReference type="STRING" id="1797263.A2397_03725"/>
<feature type="transmembrane region" description="Helical" evidence="1">
    <location>
        <begin position="120"/>
        <end position="140"/>
    </location>
</feature>
<evidence type="ECO:0000256" key="1">
    <source>
        <dbReference type="SAM" id="Phobius"/>
    </source>
</evidence>
<feature type="transmembrane region" description="Helical" evidence="1">
    <location>
        <begin position="717"/>
        <end position="738"/>
    </location>
</feature>
<feature type="transmembrane region" description="Helical" evidence="1">
    <location>
        <begin position="341"/>
        <end position="359"/>
    </location>
</feature>
<evidence type="ECO:0000313" key="3">
    <source>
        <dbReference type="Proteomes" id="UP000176424"/>
    </source>
</evidence>
<keyword evidence="1" id="KW-0812">Transmembrane</keyword>
<evidence type="ECO:0000313" key="2">
    <source>
        <dbReference type="EMBL" id="OGD08312.1"/>
    </source>
</evidence>
<accession>A0A1F4ZPM3</accession>
<feature type="transmembrane region" description="Helical" evidence="1">
    <location>
        <begin position="147"/>
        <end position="167"/>
    </location>
</feature>
<feature type="transmembrane region" description="Helical" evidence="1">
    <location>
        <begin position="240"/>
        <end position="260"/>
    </location>
</feature>
<name>A0A1F4ZPM3_9BACT</name>
<protein>
    <recommendedName>
        <fullName evidence="4">Membrane protein 6-pyruvoyl-tetrahydropterin synthase-related domain-containing protein</fullName>
    </recommendedName>
</protein>
<feature type="transmembrane region" description="Helical" evidence="1">
    <location>
        <begin position="407"/>
        <end position="428"/>
    </location>
</feature>
<feature type="transmembrane region" description="Helical" evidence="1">
    <location>
        <begin position="310"/>
        <end position="334"/>
    </location>
</feature>
<dbReference type="EMBL" id="MEXR01000060">
    <property type="protein sequence ID" value="OGD08312.1"/>
    <property type="molecule type" value="Genomic_DNA"/>
</dbReference>
<sequence>MRQFFLGLGLIVLLTGVFFWPVIGQGKVALPGDVLVGMYFPWLSSKWGHEVGVPVKNPMLSDPISQNFVWKSLVAAAYKRGELPLWNSYSYAGYPLMANFHSGAFNPFNWFMVWWGNVNGWNLLIMAGQLAAAMAMYVFLFKQKMSMWAAVAGAVTYAYCGFAVVWMELASGVQAMVWVPVLLLASELAMENNKWWRWLVPASAALLVFSGQYQVMIYGLIVVTAYVMFLGWRNKNWGRVIEYGVFLIPGLMMGMVQILPTLELSNLSVRFFEEYIVGQRWGLLPIGQLVTLVAPDFFGNPATGNHWGFWQYFDTVAYAGVVATIAMLAAGWYLRKIGKIGFFWWVAIISLVIGTDTFFGELIYKYKVPVLATGAAGRVFWLWGLGSSVMVGWFVDKLKEIDWRNGLRIIGYPTVGFLMMVGLVLGLGKWMGPDVQPVTTVKTNLMVSVRNSVLPLGFLGVVGVAIVLRKYKAAKILLCGLVVADLFRFGWKFTPFVDRGLVFPVDETIQFLVEKNQKEVFRVERERGEILPPNTWAYYGLSSTSGYDPLAVYGYSKVFSETINGGGAQATRYTELERYDSEALGFWNVKYLLAVKRDEKGRIPGEILSYKIDPKSWKKVFETQNVAVLENQNVQPRVRSRDGETVIETIQSGQVVVNYKNTKEVELAESYYPGWMGCEEETCQAAIKSEAGTMRFSTLGDAGRLEMEYKPKSVETGLALGLLGLGIWVIGVTVRMRFVPGKSVADNRK</sequence>
<keyword evidence="1" id="KW-1133">Transmembrane helix</keyword>
<proteinExistence type="predicted"/>
<keyword evidence="1" id="KW-0472">Membrane</keyword>
<comment type="caution">
    <text evidence="2">The sequence shown here is derived from an EMBL/GenBank/DDBJ whole genome shotgun (WGS) entry which is preliminary data.</text>
</comment>
<feature type="transmembrane region" description="Helical" evidence="1">
    <location>
        <begin position="379"/>
        <end position="395"/>
    </location>
</feature>
<feature type="transmembrane region" description="Helical" evidence="1">
    <location>
        <begin position="202"/>
        <end position="228"/>
    </location>
</feature>
<feature type="transmembrane region" description="Helical" evidence="1">
    <location>
        <begin position="448"/>
        <end position="468"/>
    </location>
</feature>
<gene>
    <name evidence="2" type="ORF">A2397_03725</name>
</gene>
<reference evidence="2 3" key="1">
    <citation type="journal article" date="2016" name="Nat. Commun.">
        <title>Thousands of microbial genomes shed light on interconnected biogeochemical processes in an aquifer system.</title>
        <authorList>
            <person name="Anantharaman K."/>
            <person name="Brown C.T."/>
            <person name="Hug L.A."/>
            <person name="Sharon I."/>
            <person name="Castelle C.J."/>
            <person name="Probst A.J."/>
            <person name="Thomas B.C."/>
            <person name="Singh A."/>
            <person name="Wilkins M.J."/>
            <person name="Karaoz U."/>
            <person name="Brodie E.L."/>
            <person name="Williams K.H."/>
            <person name="Hubbard S.S."/>
            <person name="Banfield J.F."/>
        </authorList>
    </citation>
    <scope>NUCLEOTIDE SEQUENCE [LARGE SCALE GENOMIC DNA]</scope>
</reference>
<dbReference type="Proteomes" id="UP000176424">
    <property type="component" value="Unassembled WGS sequence"/>
</dbReference>
<organism evidence="2 3">
    <name type="scientific">Candidatus Amesbacteria bacterium RIFOXYB1_FULL_44_23</name>
    <dbReference type="NCBI Taxonomy" id="1797263"/>
    <lineage>
        <taxon>Bacteria</taxon>
        <taxon>Candidatus Amesiibacteriota</taxon>
    </lineage>
</organism>
<evidence type="ECO:0008006" key="4">
    <source>
        <dbReference type="Google" id="ProtNLM"/>
    </source>
</evidence>
<dbReference type="AlphaFoldDB" id="A0A1F4ZPM3"/>